<keyword evidence="6" id="KW-1185">Reference proteome</keyword>
<dbReference type="NCBIfam" id="TIGR00166">
    <property type="entry name" value="S6"/>
    <property type="match status" value="1"/>
</dbReference>
<dbReference type="SUPFAM" id="SSF54995">
    <property type="entry name" value="Ribosomal protein S6"/>
    <property type="match status" value="1"/>
</dbReference>
<comment type="caution">
    <text evidence="5">The sequence shown here is derived from an EMBL/GenBank/DDBJ whole genome shotgun (WGS) entry which is preliminary data.</text>
</comment>
<comment type="similarity">
    <text evidence="1 4">Belongs to the bacterial ribosomal protein bS6 family.</text>
</comment>
<dbReference type="Pfam" id="PF01250">
    <property type="entry name" value="Ribosomal_S6"/>
    <property type="match status" value="1"/>
</dbReference>
<dbReference type="CDD" id="cd00473">
    <property type="entry name" value="bS6"/>
    <property type="match status" value="1"/>
</dbReference>
<evidence type="ECO:0000256" key="1">
    <source>
        <dbReference type="ARBA" id="ARBA00009512"/>
    </source>
</evidence>
<dbReference type="InterPro" id="IPR014717">
    <property type="entry name" value="Transl_elong_EF1B/ribsomal_bS6"/>
</dbReference>
<dbReference type="GO" id="GO:0005840">
    <property type="term" value="C:ribosome"/>
    <property type="evidence" value="ECO:0007669"/>
    <property type="project" value="UniProtKB-KW"/>
</dbReference>
<organism evidence="5 6">
    <name type="scientific">Gemella bergeri ATCC 700627</name>
    <dbReference type="NCBI Taxonomy" id="1321820"/>
    <lineage>
        <taxon>Bacteria</taxon>
        <taxon>Bacillati</taxon>
        <taxon>Bacillota</taxon>
        <taxon>Bacilli</taxon>
        <taxon>Bacillales</taxon>
        <taxon>Gemellaceae</taxon>
        <taxon>Gemella</taxon>
    </lineage>
</organism>
<dbReference type="InterPro" id="IPR020814">
    <property type="entry name" value="Ribosomal_S6_plastid/chlpt"/>
</dbReference>
<accession>U2QMI0</accession>
<dbReference type="PATRIC" id="fig|1321820.3.peg.1078"/>
<dbReference type="AlphaFoldDB" id="U2QMI0"/>
<dbReference type="GO" id="GO:0006412">
    <property type="term" value="P:translation"/>
    <property type="evidence" value="ECO:0007669"/>
    <property type="project" value="UniProtKB-UniRule"/>
</dbReference>
<proteinExistence type="inferred from homology"/>
<sequence length="130" mass="15108">MIFIFIFDTITARVILLLLTPAKIGSRKDQKEVTHMRKYEVMFAVQPRIDEEAKKTVVDRFVNILSEGAEAVEVKDLGKKRLAYEIEDFSDAYYYVVELTSETDASTKEFDRLAKISDDIIRHMVVRLEK</sequence>
<keyword evidence="4" id="KW-0687">Ribonucleoprotein</keyword>
<dbReference type="InterPro" id="IPR035980">
    <property type="entry name" value="Ribosomal_bS6_sf"/>
</dbReference>
<dbReference type="GO" id="GO:0070181">
    <property type="term" value="F:small ribosomal subunit rRNA binding"/>
    <property type="evidence" value="ECO:0007669"/>
    <property type="project" value="TreeGrafter"/>
</dbReference>
<gene>
    <name evidence="4" type="primary">rpsF</name>
    <name evidence="5" type="ORF">HMPREF1983_01111</name>
</gene>
<evidence type="ECO:0000256" key="3">
    <source>
        <dbReference type="ARBA" id="ARBA00035294"/>
    </source>
</evidence>
<dbReference type="GO" id="GO:0005737">
    <property type="term" value="C:cytoplasm"/>
    <property type="evidence" value="ECO:0007669"/>
    <property type="project" value="UniProtKB-ARBA"/>
</dbReference>
<dbReference type="PANTHER" id="PTHR21011">
    <property type="entry name" value="MITOCHONDRIAL 28S RIBOSOMAL PROTEIN S6"/>
    <property type="match status" value="1"/>
</dbReference>
<dbReference type="Proteomes" id="UP000016637">
    <property type="component" value="Unassembled WGS sequence"/>
</dbReference>
<reference evidence="5 6" key="1">
    <citation type="submission" date="2013-08" db="EMBL/GenBank/DDBJ databases">
        <authorList>
            <person name="Weinstock G."/>
            <person name="Sodergren E."/>
            <person name="Wylie T."/>
            <person name="Fulton L."/>
            <person name="Fulton R."/>
            <person name="Fronick C."/>
            <person name="O'Laughlin M."/>
            <person name="Godfrey J."/>
            <person name="Miner T."/>
            <person name="Herter B."/>
            <person name="Appelbaum E."/>
            <person name="Cordes M."/>
            <person name="Lek S."/>
            <person name="Wollam A."/>
            <person name="Pepin K.H."/>
            <person name="Palsikar V.B."/>
            <person name="Mitreva M."/>
            <person name="Wilson R.K."/>
        </authorList>
    </citation>
    <scope>NUCLEOTIDE SEQUENCE [LARGE SCALE GENOMIC DNA]</scope>
    <source>
        <strain evidence="5 6">ATCC 700627</strain>
    </source>
</reference>
<comment type="function">
    <text evidence="2 4">Binds together with bS18 to 16S ribosomal RNA.</text>
</comment>
<dbReference type="PANTHER" id="PTHR21011:SF1">
    <property type="entry name" value="SMALL RIBOSOMAL SUBUNIT PROTEIN BS6M"/>
    <property type="match status" value="1"/>
</dbReference>
<keyword evidence="4" id="KW-0694">RNA-binding</keyword>
<dbReference type="EMBL" id="AWVP01000068">
    <property type="protein sequence ID" value="ERK57419.1"/>
    <property type="molecule type" value="Genomic_DNA"/>
</dbReference>
<dbReference type="GO" id="GO:1990904">
    <property type="term" value="C:ribonucleoprotein complex"/>
    <property type="evidence" value="ECO:0007669"/>
    <property type="project" value="UniProtKB-KW"/>
</dbReference>
<dbReference type="eggNOG" id="COG0360">
    <property type="taxonomic scope" value="Bacteria"/>
</dbReference>
<dbReference type="GO" id="GO:0003735">
    <property type="term" value="F:structural constituent of ribosome"/>
    <property type="evidence" value="ECO:0007669"/>
    <property type="project" value="InterPro"/>
</dbReference>
<evidence type="ECO:0000313" key="6">
    <source>
        <dbReference type="Proteomes" id="UP000016637"/>
    </source>
</evidence>
<evidence type="ECO:0000256" key="4">
    <source>
        <dbReference type="HAMAP-Rule" id="MF_00360"/>
    </source>
</evidence>
<dbReference type="HAMAP" id="MF_00360">
    <property type="entry name" value="Ribosomal_bS6"/>
    <property type="match status" value="1"/>
</dbReference>
<dbReference type="HOGENOM" id="CLU_113441_5_3_9"/>
<name>U2QMI0_9BACL</name>
<dbReference type="InterPro" id="IPR000529">
    <property type="entry name" value="Ribosomal_bS6"/>
</dbReference>
<evidence type="ECO:0000256" key="2">
    <source>
        <dbReference type="ARBA" id="ARBA00035104"/>
    </source>
</evidence>
<keyword evidence="4 5" id="KW-0689">Ribosomal protein</keyword>
<protein>
    <recommendedName>
        <fullName evidence="3 4">Small ribosomal subunit protein bS6</fullName>
    </recommendedName>
</protein>
<evidence type="ECO:0000313" key="5">
    <source>
        <dbReference type="EMBL" id="ERK57419.1"/>
    </source>
</evidence>
<keyword evidence="4" id="KW-0699">rRNA-binding</keyword>
<dbReference type="Gene3D" id="3.30.70.60">
    <property type="match status" value="1"/>
</dbReference>